<dbReference type="InterPro" id="IPR055557">
    <property type="entry name" value="DUF7133"/>
</dbReference>
<evidence type="ECO:0000256" key="2">
    <source>
        <dbReference type="ARBA" id="ARBA00022723"/>
    </source>
</evidence>
<keyword evidence="3 4" id="KW-0408">Iron</keyword>
<accession>A0A225D5A1</accession>
<evidence type="ECO:0000256" key="1">
    <source>
        <dbReference type="ARBA" id="ARBA00022617"/>
    </source>
</evidence>
<evidence type="ECO:0000256" key="5">
    <source>
        <dbReference type="SAM" id="SignalP"/>
    </source>
</evidence>
<sequence length="1154" mass="128168">MRRLFPGLTPLFLLLLATPALAQKEFGFDNRKPSGQPYLTPEETVKRFKVAPEFEVKLFAGEPQVINPVAFTIDERGRVWVVECFEYPSRTPKGKAPRDRIVILEDTDGDGVCDKRTVFAEGKDFPVPEERKKAGLGAFDLASGIEVGNGGVYVGAPPYLWFIENKNDKPGKYETLLSGFGSQDTHEMLNTFQWGPDGWLYGLHGVFTLSAVKPLDGPETRMNAAVWRYHPQRKTFEIFAEGTSNPWGMDWRNTDGQFILACCVIPHLFHIVPGGVYKRQAGAHSNPYAYGQINEICDHTFHKESGWAHAGLISLDAPHIPEKYRNSVIFGSIHGCSVKQNILKPNGSTYTASRGDDFLVSGDKNVRPINMKWGPLGDIYLIDWHDQNPCHQAAADSWDYERGRVYRIQLKGTQTKKAKDIGNATSKELAEYLKSDNPYEFRTSLRLTNERVQERESLKSSLGQDEGFTVQKEFKPLPAYARPLCLTTLPALTVRSALIDRAVLSGRWFLASEENFRRVWEGFDRYKSEEAWALTIRRWADEAENDLDALRFLCEKSGVRNIPQIARREFASAAIRLAGTLEAGNLIGAEEVGDLIHNLMAYKEDASDPVIPHLVWIAYEKVLVKKAKKADEIEAEFAWLTKKAVDNPFVRDQIVPKVMRRFVATGRPADLARCLKFVADVKDVDTREKALGGLVVALNNQTVAPPDGSGSFLAELRQDARLVPLVNKLAVNFRDPAALNRAYDVARDAQSPPDARAEAVRQVVLLRHPEALALIGKIVRENGDLKVRAEAARQLAAIDSPKVGEETVRDWAQFPKPIRGDLVNSLASRKEWARALLRAMADKKIERTEVTDNTILRIQAFNDKDLNALIEKAWGRTRPTPKELDALIARMRGELAAGPASFARGKVVFDNQCAKCHKFDGRGADVGPPLDGAARDVEYILANVIDPNRVIGAPYFLRTVTTVDGRVEQGLLAEEDDQSVTLKVEQSVLKKFAKKDLDGPVKVQEKSMMPEGLTAGMSVQDFRDLVCYVMAHPYVTVAAVDGKPATASVTGRIALPVHEEISEMVIEAEVTAAGPVKTQLLVGAPWAFAVKIDGKEVGRGKTDKPAVPNEFAFPVELTNGPHKVTITAKYKSTNAAAYVRFQDPERKLSYPAAK</sequence>
<evidence type="ECO:0000256" key="4">
    <source>
        <dbReference type="PROSITE-ProRule" id="PRU00433"/>
    </source>
</evidence>
<dbReference type="InterPro" id="IPR011042">
    <property type="entry name" value="6-blade_b-propeller_TolB-like"/>
</dbReference>
<evidence type="ECO:0000256" key="3">
    <source>
        <dbReference type="ARBA" id="ARBA00023004"/>
    </source>
</evidence>
<dbReference type="InterPro" id="IPR013427">
    <property type="entry name" value="Haem-bd_dom_put"/>
</dbReference>
<protein>
    <recommendedName>
        <fullName evidence="6">Cytochrome c domain-containing protein</fullName>
    </recommendedName>
</protein>
<gene>
    <name evidence="7" type="ORF">FRUB_08696</name>
</gene>
<evidence type="ECO:0000259" key="6">
    <source>
        <dbReference type="PROSITE" id="PS51007"/>
    </source>
</evidence>
<evidence type="ECO:0000313" key="7">
    <source>
        <dbReference type="EMBL" id="OWK36133.1"/>
    </source>
</evidence>
<dbReference type="AlphaFoldDB" id="A0A225D5A1"/>
<dbReference type="InterPro" id="IPR011041">
    <property type="entry name" value="Quinoprot_gluc/sorb_DH_b-prop"/>
</dbReference>
<comment type="caution">
    <text evidence="7">The sequence shown here is derived from an EMBL/GenBank/DDBJ whole genome shotgun (WGS) entry which is preliminary data.</text>
</comment>
<keyword evidence="1 4" id="KW-0349">Heme</keyword>
<evidence type="ECO:0000313" key="8">
    <source>
        <dbReference type="Proteomes" id="UP000214646"/>
    </source>
</evidence>
<dbReference type="SUPFAM" id="SSF46626">
    <property type="entry name" value="Cytochrome c"/>
    <property type="match status" value="1"/>
</dbReference>
<dbReference type="EMBL" id="NIDE01000017">
    <property type="protein sequence ID" value="OWK36133.1"/>
    <property type="molecule type" value="Genomic_DNA"/>
</dbReference>
<dbReference type="Proteomes" id="UP000214646">
    <property type="component" value="Unassembled WGS sequence"/>
</dbReference>
<reference evidence="8" key="1">
    <citation type="submission" date="2017-06" db="EMBL/GenBank/DDBJ databases">
        <title>Genome analysis of Fimbriiglobus ruber SP5, the first member of the order Planctomycetales with confirmed chitinolytic capability.</title>
        <authorList>
            <person name="Ravin N.V."/>
            <person name="Rakitin A.L."/>
            <person name="Ivanova A.A."/>
            <person name="Beletsky A.V."/>
            <person name="Kulichevskaya I.S."/>
            <person name="Mardanov A.V."/>
            <person name="Dedysh S.N."/>
        </authorList>
    </citation>
    <scope>NUCLEOTIDE SEQUENCE [LARGE SCALE GENOMIC DNA]</scope>
    <source>
        <strain evidence="8">SP5</strain>
    </source>
</reference>
<keyword evidence="2 4" id="KW-0479">Metal-binding</keyword>
<dbReference type="PROSITE" id="PS51007">
    <property type="entry name" value="CYTC"/>
    <property type="match status" value="1"/>
</dbReference>
<name>A0A225D5A1_9BACT</name>
<dbReference type="InterPro" id="IPR013428">
    <property type="entry name" value="Membrane-bound_put_N"/>
</dbReference>
<dbReference type="PANTHER" id="PTHR33546:SF1">
    <property type="entry name" value="LARGE, MULTIFUNCTIONAL SECRETED PROTEIN"/>
    <property type="match status" value="1"/>
</dbReference>
<dbReference type="NCBIfam" id="TIGR02603">
    <property type="entry name" value="CxxCH_TIGR02603"/>
    <property type="match status" value="1"/>
</dbReference>
<feature type="domain" description="Cytochrome c" evidence="6">
    <location>
        <begin position="900"/>
        <end position="1033"/>
    </location>
</feature>
<dbReference type="PANTHER" id="PTHR33546">
    <property type="entry name" value="LARGE, MULTIFUNCTIONAL SECRETED PROTEIN-RELATED"/>
    <property type="match status" value="1"/>
</dbReference>
<dbReference type="InterPro" id="IPR036909">
    <property type="entry name" value="Cyt_c-like_dom_sf"/>
</dbReference>
<dbReference type="GO" id="GO:0009055">
    <property type="term" value="F:electron transfer activity"/>
    <property type="evidence" value="ECO:0007669"/>
    <property type="project" value="InterPro"/>
</dbReference>
<feature type="signal peptide" evidence="5">
    <location>
        <begin position="1"/>
        <end position="22"/>
    </location>
</feature>
<dbReference type="NCBIfam" id="TIGR02604">
    <property type="entry name" value="Piru_Ver_Nterm"/>
    <property type="match status" value="1"/>
</dbReference>
<dbReference type="Gene3D" id="1.10.760.10">
    <property type="entry name" value="Cytochrome c-like domain"/>
    <property type="match status" value="1"/>
</dbReference>
<dbReference type="Gene3D" id="2.120.10.30">
    <property type="entry name" value="TolB, C-terminal domain"/>
    <property type="match status" value="1"/>
</dbReference>
<proteinExistence type="predicted"/>
<dbReference type="InterPro" id="IPR009056">
    <property type="entry name" value="Cyt_c-like_dom"/>
</dbReference>
<dbReference type="SUPFAM" id="SSF50952">
    <property type="entry name" value="Soluble quinoprotein glucose dehydrogenase"/>
    <property type="match status" value="1"/>
</dbReference>
<dbReference type="Pfam" id="PF00034">
    <property type="entry name" value="Cytochrom_C"/>
    <property type="match status" value="1"/>
</dbReference>
<keyword evidence="8" id="KW-1185">Reference proteome</keyword>
<dbReference type="OrthoDB" id="225269at2"/>
<dbReference type="GO" id="GO:0046872">
    <property type="term" value="F:metal ion binding"/>
    <property type="evidence" value="ECO:0007669"/>
    <property type="project" value="UniProtKB-KW"/>
</dbReference>
<keyword evidence="5" id="KW-0732">Signal</keyword>
<organism evidence="7 8">
    <name type="scientific">Fimbriiglobus ruber</name>
    <dbReference type="NCBI Taxonomy" id="1908690"/>
    <lineage>
        <taxon>Bacteria</taxon>
        <taxon>Pseudomonadati</taxon>
        <taxon>Planctomycetota</taxon>
        <taxon>Planctomycetia</taxon>
        <taxon>Gemmatales</taxon>
        <taxon>Gemmataceae</taxon>
        <taxon>Fimbriiglobus</taxon>
    </lineage>
</organism>
<dbReference type="Pfam" id="PF23500">
    <property type="entry name" value="DUF7133"/>
    <property type="match status" value="1"/>
</dbReference>
<dbReference type="GO" id="GO:0020037">
    <property type="term" value="F:heme binding"/>
    <property type="evidence" value="ECO:0007669"/>
    <property type="project" value="InterPro"/>
</dbReference>
<feature type="chain" id="PRO_5013234274" description="Cytochrome c domain-containing protein" evidence="5">
    <location>
        <begin position="23"/>
        <end position="1154"/>
    </location>
</feature>
<dbReference type="RefSeq" id="WP_088259812.1">
    <property type="nucleotide sequence ID" value="NZ_NIDE01000017.1"/>
</dbReference>